<evidence type="ECO:0000313" key="3">
    <source>
        <dbReference type="Proteomes" id="UP000319210"/>
    </source>
</evidence>
<dbReference type="Proteomes" id="UP000319210">
    <property type="component" value="Unassembled WGS sequence"/>
</dbReference>
<gene>
    <name evidence="2" type="ORF">SCA03_38950</name>
</gene>
<dbReference type="EMBL" id="BJMM01000020">
    <property type="protein sequence ID" value="GEB51344.1"/>
    <property type="molecule type" value="Genomic_DNA"/>
</dbReference>
<evidence type="ECO:0000256" key="1">
    <source>
        <dbReference type="SAM" id="MobiDB-lite"/>
    </source>
</evidence>
<proteinExistence type="predicted"/>
<protein>
    <submittedName>
        <fullName evidence="2">Uncharacterized protein</fullName>
    </submittedName>
</protein>
<keyword evidence="3" id="KW-1185">Reference proteome</keyword>
<sequence length="156" mass="17016">MPTWGLIVETTVGIGQRKRTETYVLAHMTGDREEAMAELERRAKVAQPEHPRTRRRRRLFRHGDGFLLVLDGSWESYSSRFTLAELLEDSDAPAPEPVPQPEDDPTERWLASEPLAGDGPGEADGAGGGTGAGAAPELDEDGIPVKPSWLGRTDIS</sequence>
<organism evidence="2 3">
    <name type="scientific">Streptomyces cacaoi</name>
    <dbReference type="NCBI Taxonomy" id="1898"/>
    <lineage>
        <taxon>Bacteria</taxon>
        <taxon>Bacillati</taxon>
        <taxon>Actinomycetota</taxon>
        <taxon>Actinomycetes</taxon>
        <taxon>Kitasatosporales</taxon>
        <taxon>Streptomycetaceae</taxon>
        <taxon>Streptomyces</taxon>
    </lineage>
</organism>
<name>A0A4Y3R193_STRCI</name>
<comment type="caution">
    <text evidence="2">The sequence shown here is derived from an EMBL/GenBank/DDBJ whole genome shotgun (WGS) entry which is preliminary data.</text>
</comment>
<accession>A0A4Y3R193</accession>
<dbReference type="OrthoDB" id="4552079at2"/>
<evidence type="ECO:0000313" key="2">
    <source>
        <dbReference type="EMBL" id="GEB51344.1"/>
    </source>
</evidence>
<feature type="region of interest" description="Disordered" evidence="1">
    <location>
        <begin position="88"/>
        <end position="156"/>
    </location>
</feature>
<dbReference type="AlphaFoldDB" id="A0A4Y3R193"/>
<reference evidence="2 3" key="1">
    <citation type="submission" date="2019-06" db="EMBL/GenBank/DDBJ databases">
        <title>Whole genome shotgun sequence of Streptomyces cacaoi subsp. cacaoi NBRC 12748.</title>
        <authorList>
            <person name="Hosoyama A."/>
            <person name="Uohara A."/>
            <person name="Ohji S."/>
            <person name="Ichikawa N."/>
        </authorList>
    </citation>
    <scope>NUCLEOTIDE SEQUENCE [LARGE SCALE GENOMIC DNA]</scope>
    <source>
        <strain evidence="2 3">NBRC 12748</strain>
    </source>
</reference>
<feature type="compositionally biased region" description="Gly residues" evidence="1">
    <location>
        <begin position="118"/>
        <end position="132"/>
    </location>
</feature>
<dbReference type="RefSeq" id="WP_086816686.1">
    <property type="nucleotide sequence ID" value="NZ_BJMM01000020.1"/>
</dbReference>